<dbReference type="EnsemblMetazoa" id="AMIN002903-RA">
    <property type="protein sequence ID" value="AMIN002903-PA"/>
    <property type="gene ID" value="AMIN002903"/>
</dbReference>
<dbReference type="VEuPathDB" id="VectorBase:AMIN002903"/>
<name>A0A182VXV4_9DIPT</name>
<dbReference type="Proteomes" id="UP000075920">
    <property type="component" value="Unassembled WGS sequence"/>
</dbReference>
<organism evidence="1 2">
    <name type="scientific">Anopheles minimus</name>
    <dbReference type="NCBI Taxonomy" id="112268"/>
    <lineage>
        <taxon>Eukaryota</taxon>
        <taxon>Metazoa</taxon>
        <taxon>Ecdysozoa</taxon>
        <taxon>Arthropoda</taxon>
        <taxon>Hexapoda</taxon>
        <taxon>Insecta</taxon>
        <taxon>Pterygota</taxon>
        <taxon>Neoptera</taxon>
        <taxon>Endopterygota</taxon>
        <taxon>Diptera</taxon>
        <taxon>Nematocera</taxon>
        <taxon>Culicoidea</taxon>
        <taxon>Culicidae</taxon>
        <taxon>Anophelinae</taxon>
        <taxon>Anopheles</taxon>
    </lineage>
</organism>
<reference evidence="2" key="1">
    <citation type="submission" date="2013-03" db="EMBL/GenBank/DDBJ databases">
        <title>The Genome Sequence of Anopheles minimus MINIMUS1.</title>
        <authorList>
            <consortium name="The Broad Institute Genomics Platform"/>
            <person name="Neafsey D.E."/>
            <person name="Walton C."/>
            <person name="Walker B."/>
            <person name="Young S.K."/>
            <person name="Zeng Q."/>
            <person name="Gargeya S."/>
            <person name="Fitzgerald M."/>
            <person name="Haas B."/>
            <person name="Abouelleil A."/>
            <person name="Allen A.W."/>
            <person name="Alvarado L."/>
            <person name="Arachchi H.M."/>
            <person name="Berlin A.M."/>
            <person name="Chapman S.B."/>
            <person name="Gainer-Dewar J."/>
            <person name="Goldberg J."/>
            <person name="Griggs A."/>
            <person name="Gujja S."/>
            <person name="Hansen M."/>
            <person name="Howarth C."/>
            <person name="Imamovic A."/>
            <person name="Ireland A."/>
            <person name="Larimer J."/>
            <person name="McCowan C."/>
            <person name="Murphy C."/>
            <person name="Pearson M."/>
            <person name="Poon T.W."/>
            <person name="Priest M."/>
            <person name="Roberts A."/>
            <person name="Saif S."/>
            <person name="Shea T."/>
            <person name="Sisk P."/>
            <person name="Sykes S."/>
            <person name="Wortman J."/>
            <person name="Nusbaum C."/>
            <person name="Birren B."/>
        </authorList>
    </citation>
    <scope>NUCLEOTIDE SEQUENCE [LARGE SCALE GENOMIC DNA]</scope>
    <source>
        <strain evidence="2">MINIMUS1</strain>
    </source>
</reference>
<evidence type="ECO:0000313" key="2">
    <source>
        <dbReference type="Proteomes" id="UP000075920"/>
    </source>
</evidence>
<dbReference type="AlphaFoldDB" id="A0A182VXV4"/>
<protein>
    <submittedName>
        <fullName evidence="1">Uncharacterized protein</fullName>
    </submittedName>
</protein>
<reference evidence="1" key="2">
    <citation type="submission" date="2020-05" db="UniProtKB">
        <authorList>
            <consortium name="EnsemblMetazoa"/>
        </authorList>
    </citation>
    <scope>IDENTIFICATION</scope>
    <source>
        <strain evidence="1">MINIMUS1</strain>
    </source>
</reference>
<keyword evidence="2" id="KW-1185">Reference proteome</keyword>
<evidence type="ECO:0000313" key="1">
    <source>
        <dbReference type="EnsemblMetazoa" id="AMIN002903-PA"/>
    </source>
</evidence>
<proteinExistence type="predicted"/>
<accession>A0A182VXV4</accession>
<sequence>AKRRFKSIFKLNRKQKSFSPVFTLYILFAKQDPLAHDANRDSIFREILRRCVRVPARNTSARISEICSKNSSDDGNGMAKPGRAAISRLGSVYDPCTRTTCAAVSTSAHGHCDTILNCG</sequence>